<dbReference type="EMBL" id="UINC01056146">
    <property type="protein sequence ID" value="SVB75821.1"/>
    <property type="molecule type" value="Genomic_DNA"/>
</dbReference>
<proteinExistence type="predicted"/>
<sequence length="323" mass="36204">PTEVRNRRWFLKPGTMPPNPLGEKDQVKTNANRNHLVKPAGPIDPELCVIDVRTNRNKPLALIANYALHYVGGIPKVKEENGRLVGMASADYFGEFSRVMPYRIGGTNPPEDFVALMTNGASGDINNLVFTGTRAPRSPFEQVRIVASKAADTAWRAVKKIENYDDKPIVAVLQREVDLPYRKPAKREIILAEGLLKKSSKERNEINKRTTSVANRVIEYSNPDHPETEPVLIQAIRIGEQAIVSIPFEVLVEIGLEIKEKSPFERTLLIALANGGYGYLPPPNQHKLGGYETWLGTSRFQPRSSDLLIKHLLEMLEDLKKLK</sequence>
<reference evidence="1" key="1">
    <citation type="submission" date="2018-05" db="EMBL/GenBank/DDBJ databases">
        <authorList>
            <person name="Lanie J.A."/>
            <person name="Ng W.-L."/>
            <person name="Kazmierczak K.M."/>
            <person name="Andrzejewski T.M."/>
            <person name="Davidsen T.M."/>
            <person name="Wayne K.J."/>
            <person name="Tettelin H."/>
            <person name="Glass J.I."/>
            <person name="Rusch D."/>
            <person name="Podicherti R."/>
            <person name="Tsui H.-C.T."/>
            <person name="Winkler M.E."/>
        </authorList>
    </citation>
    <scope>NUCLEOTIDE SEQUENCE</scope>
</reference>
<gene>
    <name evidence="1" type="ORF">METZ01_LOCUS228675</name>
</gene>
<evidence type="ECO:0000313" key="1">
    <source>
        <dbReference type="EMBL" id="SVB75821.1"/>
    </source>
</evidence>
<dbReference type="AlphaFoldDB" id="A0A382GNT0"/>
<organism evidence="1">
    <name type="scientific">marine metagenome</name>
    <dbReference type="NCBI Taxonomy" id="408172"/>
    <lineage>
        <taxon>unclassified sequences</taxon>
        <taxon>metagenomes</taxon>
        <taxon>ecological metagenomes</taxon>
    </lineage>
</organism>
<protein>
    <submittedName>
        <fullName evidence="1">Uncharacterized protein</fullName>
    </submittedName>
</protein>
<feature type="non-terminal residue" evidence="1">
    <location>
        <position position="1"/>
    </location>
</feature>
<accession>A0A382GNT0</accession>
<name>A0A382GNT0_9ZZZZ</name>